<keyword evidence="3 12" id="KW-0378">Hydrolase</keyword>
<evidence type="ECO:0000256" key="10">
    <source>
        <dbReference type="ARBA" id="ARBA00034923"/>
    </source>
</evidence>
<evidence type="ECO:0000256" key="6">
    <source>
        <dbReference type="ARBA" id="ARBA00023125"/>
    </source>
</evidence>
<dbReference type="STRING" id="553218.CAMRE0001_0445"/>
<evidence type="ECO:0000256" key="12">
    <source>
        <dbReference type="PROSITE-ProRule" id="PRU00560"/>
    </source>
</evidence>
<comment type="caution">
    <text evidence="15">The sequence shown here is derived from an EMBL/GenBank/DDBJ whole genome shotgun (WGS) entry which is preliminary data.</text>
</comment>
<evidence type="ECO:0000313" key="15">
    <source>
        <dbReference type="EMBL" id="EEF13380.1"/>
    </source>
</evidence>
<reference evidence="15 16" key="1">
    <citation type="submission" date="2008-08" db="EMBL/GenBank/DDBJ databases">
        <authorList>
            <person name="Madupu R."/>
            <person name="Durkin A.S."/>
            <person name="Torralba M."/>
            <person name="Methe B."/>
            <person name="Sutton G.G."/>
            <person name="Strausberg R.L."/>
            <person name="Nelson K.E."/>
        </authorList>
    </citation>
    <scope>NUCLEOTIDE SEQUENCE [LARGE SCALE GENOMIC DNA]</scope>
    <source>
        <strain evidence="15 16">RM3267</strain>
    </source>
</reference>
<evidence type="ECO:0000256" key="7">
    <source>
        <dbReference type="ARBA" id="ARBA00023235"/>
    </source>
</evidence>
<gene>
    <name evidence="15" type="ORF">CAMRE0001_0445</name>
</gene>
<dbReference type="PROSITE" id="PS51217">
    <property type="entry name" value="UVRD_HELICASE_CTER"/>
    <property type="match status" value="1"/>
</dbReference>
<dbReference type="PROSITE" id="PS51198">
    <property type="entry name" value="UVRD_HELICASE_ATP_BIND"/>
    <property type="match status" value="1"/>
</dbReference>
<dbReference type="InterPro" id="IPR013986">
    <property type="entry name" value="DExx_box_DNA_helicase_dom_sf"/>
</dbReference>
<keyword evidence="7" id="KW-0413">Isomerase</keyword>
<dbReference type="GO" id="GO:0003677">
    <property type="term" value="F:DNA binding"/>
    <property type="evidence" value="ECO:0007669"/>
    <property type="project" value="UniProtKB-KW"/>
</dbReference>
<dbReference type="GO" id="GO:0043138">
    <property type="term" value="F:3'-5' DNA helicase activity"/>
    <property type="evidence" value="ECO:0007669"/>
    <property type="project" value="UniProtKB-EC"/>
</dbReference>
<dbReference type="InterPro" id="IPR014017">
    <property type="entry name" value="DNA_helicase_UvrD-like_C"/>
</dbReference>
<accession>B9D3M6</accession>
<dbReference type="InterPro" id="IPR000212">
    <property type="entry name" value="DNA_helicase_UvrD/REP"/>
</dbReference>
<dbReference type="InterPro" id="IPR014016">
    <property type="entry name" value="UvrD-like_ATP-bd"/>
</dbReference>
<feature type="binding site" evidence="12">
    <location>
        <begin position="31"/>
        <end position="38"/>
    </location>
    <ligand>
        <name>ATP</name>
        <dbReference type="ChEBI" id="CHEBI:30616"/>
    </ligand>
</feature>
<feature type="domain" description="UvrD-like helicase ATP-binding" evidence="13">
    <location>
        <begin position="10"/>
        <end position="293"/>
    </location>
</feature>
<comment type="similarity">
    <text evidence="1">Belongs to the helicase family. UvrD subfamily.</text>
</comment>
<evidence type="ECO:0000256" key="11">
    <source>
        <dbReference type="ARBA" id="ARBA00048988"/>
    </source>
</evidence>
<dbReference type="GO" id="GO:0000725">
    <property type="term" value="P:recombinational repair"/>
    <property type="evidence" value="ECO:0007669"/>
    <property type="project" value="TreeGrafter"/>
</dbReference>
<dbReference type="InterPro" id="IPR027417">
    <property type="entry name" value="P-loop_NTPase"/>
</dbReference>
<evidence type="ECO:0000256" key="1">
    <source>
        <dbReference type="ARBA" id="ARBA00009922"/>
    </source>
</evidence>
<evidence type="ECO:0000256" key="9">
    <source>
        <dbReference type="ARBA" id="ARBA00034808"/>
    </source>
</evidence>
<evidence type="ECO:0000256" key="5">
    <source>
        <dbReference type="ARBA" id="ARBA00022840"/>
    </source>
</evidence>
<protein>
    <recommendedName>
        <fullName evidence="9">DNA 3'-5' helicase</fullName>
        <ecNumber evidence="9">5.6.2.4</ecNumber>
    </recommendedName>
    <alternativeName>
        <fullName evidence="10">DNA 3'-5' helicase II</fullName>
    </alternativeName>
</protein>
<dbReference type="Pfam" id="PF13361">
    <property type="entry name" value="UvrD_C"/>
    <property type="match status" value="1"/>
</dbReference>
<evidence type="ECO:0000259" key="13">
    <source>
        <dbReference type="PROSITE" id="PS51198"/>
    </source>
</evidence>
<dbReference type="Gene3D" id="1.10.10.160">
    <property type="match status" value="1"/>
</dbReference>
<keyword evidence="4 12" id="KW-0347">Helicase</keyword>
<dbReference type="GO" id="GO:0033202">
    <property type="term" value="C:DNA helicase complex"/>
    <property type="evidence" value="ECO:0007669"/>
    <property type="project" value="TreeGrafter"/>
</dbReference>
<evidence type="ECO:0000259" key="14">
    <source>
        <dbReference type="PROSITE" id="PS51217"/>
    </source>
</evidence>
<evidence type="ECO:0000256" key="8">
    <source>
        <dbReference type="ARBA" id="ARBA00034617"/>
    </source>
</evidence>
<dbReference type="PANTHER" id="PTHR11070">
    <property type="entry name" value="UVRD / RECB / PCRA DNA HELICASE FAMILY MEMBER"/>
    <property type="match status" value="1"/>
</dbReference>
<dbReference type="SUPFAM" id="SSF52540">
    <property type="entry name" value="P-loop containing nucleoside triphosphate hydrolases"/>
    <property type="match status" value="1"/>
</dbReference>
<dbReference type="Gene3D" id="1.10.486.10">
    <property type="entry name" value="PCRA, domain 4"/>
    <property type="match status" value="1"/>
</dbReference>
<evidence type="ECO:0000256" key="4">
    <source>
        <dbReference type="ARBA" id="ARBA00022806"/>
    </source>
</evidence>
<dbReference type="GO" id="GO:0005829">
    <property type="term" value="C:cytosol"/>
    <property type="evidence" value="ECO:0007669"/>
    <property type="project" value="TreeGrafter"/>
</dbReference>
<keyword evidence="2 12" id="KW-0547">Nucleotide-binding</keyword>
<proteinExistence type="inferred from homology"/>
<dbReference type="GO" id="GO:0016887">
    <property type="term" value="F:ATP hydrolysis activity"/>
    <property type="evidence" value="ECO:0007669"/>
    <property type="project" value="RHEA"/>
</dbReference>
<dbReference type="Proteomes" id="UP000003082">
    <property type="component" value="Unassembled WGS sequence"/>
</dbReference>
<dbReference type="CDD" id="cd17932">
    <property type="entry name" value="DEXQc_UvrD"/>
    <property type="match status" value="1"/>
</dbReference>
<dbReference type="Pfam" id="PF00580">
    <property type="entry name" value="UvrD-helicase"/>
    <property type="match status" value="1"/>
</dbReference>
<evidence type="ECO:0000313" key="16">
    <source>
        <dbReference type="Proteomes" id="UP000003082"/>
    </source>
</evidence>
<feature type="domain" description="UvrD-like helicase C-terminal" evidence="14">
    <location>
        <begin position="294"/>
        <end position="562"/>
    </location>
</feature>
<dbReference type="EC" id="5.6.2.4" evidence="9"/>
<keyword evidence="5 12" id="KW-0067">ATP-binding</keyword>
<dbReference type="PANTHER" id="PTHR11070:SF2">
    <property type="entry name" value="ATP-DEPENDENT DNA HELICASE SRS2"/>
    <property type="match status" value="1"/>
</dbReference>
<organism evidence="15 16">
    <name type="scientific">Campylobacter rectus RM3267</name>
    <dbReference type="NCBI Taxonomy" id="553218"/>
    <lineage>
        <taxon>Bacteria</taxon>
        <taxon>Pseudomonadati</taxon>
        <taxon>Campylobacterota</taxon>
        <taxon>Epsilonproteobacteria</taxon>
        <taxon>Campylobacterales</taxon>
        <taxon>Campylobacteraceae</taxon>
        <taxon>Campylobacter</taxon>
    </lineage>
</organism>
<sequence length="698" mass="78665">MENFMPDLLDQLNENQRVAASHIDGAMLILAGAGSGKTKTITTRLAYLISEVGIAPSNTLTLTFTNKAANEMRTRALKMLGDAGKNFTPLLCTFHKFGLLFLKFYIDRLGRKNNFVIIDTDDKKRILKGFESNIATPVLASEISNFKNSLLSVEDAAHHAAIEIDEHKFKDGYYARLANIYKLYEEYLAANNLVDFDDLLCLSYKILDEDEALAREISQRYAYIMVDEYQDTNDLQYKLLKKLCLTHENIAVVGDDDQSIYGWRGAKIENILNFKDRFKDVKVIRLEQNYRSTSQILRAANELIDHNRNRLGKELKSTKEGGEDVALIESDDETMESLKVAKRIKKLLGSGVAASEIAILYRINALSRSLEDGLNKEKIPYKMVGGVKFYERAEVKDVISYLRLVANENDDFSLKRVINRPKRGLGKISLAKIEKIAFENKFSLFEAICALDESDKELSKKIVSALDEFAANLKELKECGSAYELIDKLEAKFGIKKYYESLPDGSERVANIDEFYAMIKDQIKQDPSFSIEEFLNEIALQSEQDNIGGEAISIMSIHASKGLEFEHLFVIGLEEGFFPLLGDGSDIEEERRLAYVAITRAKKTLGLSYANSRFYKGQRTRLEKSRFLSEAGVCSGSLIIQTQTQTVGEYKKGDLVKHKIFGIGRVTAVTKIKKDLKLTINFGGISRDIMSGFVEKAV</sequence>
<dbReference type="GO" id="GO:0005524">
    <property type="term" value="F:ATP binding"/>
    <property type="evidence" value="ECO:0007669"/>
    <property type="project" value="UniProtKB-UniRule"/>
</dbReference>
<dbReference type="AlphaFoldDB" id="B9D3M6"/>
<name>B9D3M6_CAMRE</name>
<comment type="catalytic activity">
    <reaction evidence="8">
        <text>Couples ATP hydrolysis with the unwinding of duplex DNA by translocating in the 3'-5' direction.</text>
        <dbReference type="EC" id="5.6.2.4"/>
    </reaction>
</comment>
<evidence type="ECO:0000256" key="3">
    <source>
        <dbReference type="ARBA" id="ARBA00022801"/>
    </source>
</evidence>
<dbReference type="eggNOG" id="COG0210">
    <property type="taxonomic scope" value="Bacteria"/>
</dbReference>
<comment type="catalytic activity">
    <reaction evidence="11">
        <text>ATP + H2O = ADP + phosphate + H(+)</text>
        <dbReference type="Rhea" id="RHEA:13065"/>
        <dbReference type="ChEBI" id="CHEBI:15377"/>
        <dbReference type="ChEBI" id="CHEBI:15378"/>
        <dbReference type="ChEBI" id="CHEBI:30616"/>
        <dbReference type="ChEBI" id="CHEBI:43474"/>
        <dbReference type="ChEBI" id="CHEBI:456216"/>
        <dbReference type="EC" id="5.6.2.4"/>
    </reaction>
</comment>
<keyword evidence="6" id="KW-0238">DNA-binding</keyword>
<dbReference type="Gene3D" id="3.40.50.300">
    <property type="entry name" value="P-loop containing nucleotide triphosphate hydrolases"/>
    <property type="match status" value="2"/>
</dbReference>
<keyword evidence="16" id="KW-1185">Reference proteome</keyword>
<evidence type="ECO:0000256" key="2">
    <source>
        <dbReference type="ARBA" id="ARBA00022741"/>
    </source>
</evidence>
<dbReference type="EMBL" id="ACFU01000021">
    <property type="protein sequence ID" value="EEF13380.1"/>
    <property type="molecule type" value="Genomic_DNA"/>
</dbReference>